<dbReference type="PANTHER" id="PTHR45908">
    <property type="entry name" value="PROTEIN CBG11750-RELATED"/>
    <property type="match status" value="1"/>
</dbReference>
<organism evidence="2 3">
    <name type="scientific">Mesorhabditis belari</name>
    <dbReference type="NCBI Taxonomy" id="2138241"/>
    <lineage>
        <taxon>Eukaryota</taxon>
        <taxon>Metazoa</taxon>
        <taxon>Ecdysozoa</taxon>
        <taxon>Nematoda</taxon>
        <taxon>Chromadorea</taxon>
        <taxon>Rhabditida</taxon>
        <taxon>Rhabditina</taxon>
        <taxon>Rhabditomorpha</taxon>
        <taxon>Rhabditoidea</taxon>
        <taxon>Rhabditidae</taxon>
        <taxon>Mesorhabditinae</taxon>
        <taxon>Mesorhabditis</taxon>
    </lineage>
</organism>
<dbReference type="Pfam" id="PF01764">
    <property type="entry name" value="Lipase_3"/>
    <property type="match status" value="1"/>
</dbReference>
<dbReference type="Gene3D" id="3.40.50.1820">
    <property type="entry name" value="alpha/beta hydrolase"/>
    <property type="match status" value="1"/>
</dbReference>
<dbReference type="GO" id="GO:0006629">
    <property type="term" value="P:lipid metabolic process"/>
    <property type="evidence" value="ECO:0007669"/>
    <property type="project" value="InterPro"/>
</dbReference>
<feature type="domain" description="Fungal lipase-type" evidence="1">
    <location>
        <begin position="77"/>
        <end position="210"/>
    </location>
</feature>
<evidence type="ECO:0000313" key="2">
    <source>
        <dbReference type="Proteomes" id="UP000887575"/>
    </source>
</evidence>
<sequence>MLKRTKRAPQYNEQEARKYFQFSAAAYAETPEKCLMNAFPMNENRQLINIMTASCDVISSLCSGYIVKSDSLQELTIVFRGTKTQEQLLLEGWSTLTPQKDFFGIGSVNAYFFRAHNLLWDSVGAALMNPAWKKYRVVFTGHSLGAALAALAAARTVAQNLRAGNQVKVITFGEPRVGSVIFAKNFDQMIPDSWRIVFRKDVVAHLPGCVKDFMNGTIDKDASLPCDPNNLIRSYHHSTEIWYPECMEPGCQYRVCTGLPKGEDFSCSDLYKFDLAQSNSYIWDHRHYFGIKITEYGKLGCDASAATVRDQEPNGNSFSDKIFSAFDWVANRFGINV</sequence>
<accession>A0AAF3F1V4</accession>
<protein>
    <submittedName>
        <fullName evidence="3">Fungal lipase-like domain-containing protein</fullName>
    </submittedName>
</protein>
<dbReference type="InterPro" id="IPR029058">
    <property type="entry name" value="AB_hydrolase_fold"/>
</dbReference>
<reference evidence="3" key="1">
    <citation type="submission" date="2024-02" db="UniProtKB">
        <authorList>
            <consortium name="WormBaseParasite"/>
        </authorList>
    </citation>
    <scope>IDENTIFICATION</scope>
</reference>
<dbReference type="Proteomes" id="UP000887575">
    <property type="component" value="Unassembled WGS sequence"/>
</dbReference>
<evidence type="ECO:0000313" key="3">
    <source>
        <dbReference type="WBParaSite" id="MBELARI_LOCUS20340"/>
    </source>
</evidence>
<dbReference type="PANTHER" id="PTHR45908:SF5">
    <property type="entry name" value="FUNGAL LIPASE-LIKE DOMAIN-CONTAINING PROTEIN"/>
    <property type="match status" value="1"/>
</dbReference>
<dbReference type="CDD" id="cd00519">
    <property type="entry name" value="Lipase_3"/>
    <property type="match status" value="1"/>
</dbReference>
<name>A0AAF3F1V4_9BILA</name>
<proteinExistence type="predicted"/>
<dbReference type="WBParaSite" id="MBELARI_LOCUS20340">
    <property type="protein sequence ID" value="MBELARI_LOCUS20340"/>
    <property type="gene ID" value="MBELARI_LOCUS20340"/>
</dbReference>
<evidence type="ECO:0000259" key="1">
    <source>
        <dbReference type="Pfam" id="PF01764"/>
    </source>
</evidence>
<dbReference type="SUPFAM" id="SSF53474">
    <property type="entry name" value="alpha/beta-Hydrolases"/>
    <property type="match status" value="1"/>
</dbReference>
<keyword evidence="2" id="KW-1185">Reference proteome</keyword>
<dbReference type="InterPro" id="IPR002921">
    <property type="entry name" value="Fungal_lipase-type"/>
</dbReference>
<dbReference type="AlphaFoldDB" id="A0AAF3F1V4"/>